<reference evidence="1" key="1">
    <citation type="thesis" date="2020" institute="ProQuest LLC" country="789 East Eisenhower Parkway, Ann Arbor, MI, USA">
        <title>Comparative Genomics and Chromosome Evolution.</title>
        <authorList>
            <person name="Mudd A.B."/>
        </authorList>
    </citation>
    <scope>NUCLEOTIDE SEQUENCE</scope>
    <source>
        <strain evidence="1">237g6f4</strain>
        <tissue evidence="1">Blood</tissue>
    </source>
</reference>
<sequence length="101" mass="11131">MRRTQRFGPQCTSLSRANTRTGHLADRWLWRKHQDRPLGRSLITHLLWQILDFPEDLGGPASAGRRSWGVAQCLWGGGHGWGGGGRSWVGGPSVCGDGVRI</sequence>
<protein>
    <submittedName>
        <fullName evidence="1">Uncharacterized protein</fullName>
    </submittedName>
</protein>
<dbReference type="AlphaFoldDB" id="A0AAV6YR70"/>
<comment type="caution">
    <text evidence="1">The sequence shown here is derived from an EMBL/GenBank/DDBJ whole genome shotgun (WGS) entry which is preliminary data.</text>
</comment>
<proteinExistence type="predicted"/>
<accession>A0AAV6YR70</accession>
<gene>
    <name evidence="1" type="ORF">GDO81_020727</name>
</gene>
<dbReference type="Proteomes" id="UP000824782">
    <property type="component" value="Unassembled WGS sequence"/>
</dbReference>
<name>A0AAV6YR70_ENGPU</name>
<keyword evidence="2" id="KW-1185">Reference proteome</keyword>
<evidence type="ECO:0000313" key="1">
    <source>
        <dbReference type="EMBL" id="KAG8539572.1"/>
    </source>
</evidence>
<dbReference type="EMBL" id="WNYA01014164">
    <property type="protein sequence ID" value="KAG8539572.1"/>
    <property type="molecule type" value="Genomic_DNA"/>
</dbReference>
<organism evidence="1 2">
    <name type="scientific">Engystomops pustulosus</name>
    <name type="common">Tungara frog</name>
    <name type="synonym">Physalaemus pustulosus</name>
    <dbReference type="NCBI Taxonomy" id="76066"/>
    <lineage>
        <taxon>Eukaryota</taxon>
        <taxon>Metazoa</taxon>
        <taxon>Chordata</taxon>
        <taxon>Craniata</taxon>
        <taxon>Vertebrata</taxon>
        <taxon>Euteleostomi</taxon>
        <taxon>Amphibia</taxon>
        <taxon>Batrachia</taxon>
        <taxon>Anura</taxon>
        <taxon>Neobatrachia</taxon>
        <taxon>Hyloidea</taxon>
        <taxon>Leptodactylidae</taxon>
        <taxon>Leiuperinae</taxon>
        <taxon>Engystomops</taxon>
    </lineage>
</organism>
<evidence type="ECO:0000313" key="2">
    <source>
        <dbReference type="Proteomes" id="UP000824782"/>
    </source>
</evidence>